<dbReference type="PROSITE" id="PS50006">
    <property type="entry name" value="FHA_DOMAIN"/>
    <property type="match status" value="1"/>
</dbReference>
<reference evidence="3" key="2">
    <citation type="submission" date="2020-07" db="EMBL/GenBank/DDBJ databases">
        <authorList>
            <person name="Yu X."/>
        </authorList>
    </citation>
    <scope>NUCLEOTIDE SEQUENCE [LARGE SCALE GENOMIC DNA]</scope>
    <source>
        <strain evidence="3">24T</strain>
    </source>
</reference>
<dbReference type="InterPro" id="IPR050923">
    <property type="entry name" value="Cell_Proc_Reg/RNA_Proc"/>
</dbReference>
<evidence type="ECO:0000313" key="3">
    <source>
        <dbReference type="EMBL" id="QLL10240.1"/>
    </source>
</evidence>
<dbReference type="FunFam" id="2.60.200.20:FF:000027">
    <property type="entry name" value="Peptide-binding protein"/>
    <property type="match status" value="1"/>
</dbReference>
<gene>
    <name evidence="3" type="ORF">H0P51_14705</name>
</gene>
<proteinExistence type="predicted"/>
<evidence type="ECO:0000259" key="2">
    <source>
        <dbReference type="PROSITE" id="PS50006"/>
    </source>
</evidence>
<dbReference type="Pfam" id="PF00498">
    <property type="entry name" value="FHA"/>
    <property type="match status" value="1"/>
</dbReference>
<protein>
    <submittedName>
        <fullName evidence="3">FHA domain-containing protein</fullName>
    </submittedName>
</protein>
<keyword evidence="1" id="KW-0597">Phosphoprotein</keyword>
<name>A0A7D6IRI2_9MYCO</name>
<dbReference type="InterPro" id="IPR008984">
    <property type="entry name" value="SMAD_FHA_dom_sf"/>
</dbReference>
<dbReference type="Proteomes" id="UP000510682">
    <property type="component" value="Chromosome"/>
</dbReference>
<dbReference type="RefSeq" id="WP_180918984.1">
    <property type="nucleotide sequence ID" value="NZ_CP059165.1"/>
</dbReference>
<reference evidence="3" key="1">
    <citation type="submission" date="2020-07" db="EMBL/GenBank/DDBJ databases">
        <title>Description of Mycobacterium gordonae subsp. intergordonae subsp.nov. and Mycobacterium gordonae subsp. gordonae subsp. nov.</title>
        <authorList>
            <person name="Huang H."/>
        </authorList>
    </citation>
    <scope>NUCLEOTIDE SEQUENCE [LARGE SCALE GENOMIC DNA]</scope>
    <source>
        <strain evidence="3">24T</strain>
    </source>
</reference>
<dbReference type="SMART" id="SM00240">
    <property type="entry name" value="FHA"/>
    <property type="match status" value="1"/>
</dbReference>
<dbReference type="InterPro" id="IPR000253">
    <property type="entry name" value="FHA_dom"/>
</dbReference>
<dbReference type="Gene3D" id="2.60.200.20">
    <property type="match status" value="1"/>
</dbReference>
<accession>A0A7D6IRI2</accession>
<feature type="domain" description="FHA" evidence="2">
    <location>
        <begin position="73"/>
        <end position="122"/>
    </location>
</feature>
<dbReference type="SUPFAM" id="SSF49879">
    <property type="entry name" value="SMAD/FHA domain"/>
    <property type="match status" value="1"/>
</dbReference>
<keyword evidence="4" id="KW-1185">Reference proteome</keyword>
<dbReference type="PANTHER" id="PTHR23308">
    <property type="entry name" value="NUCLEAR INHIBITOR OF PROTEIN PHOSPHATASE-1"/>
    <property type="match status" value="1"/>
</dbReference>
<dbReference type="KEGG" id="mgor:H0P51_14705"/>
<sequence>MDSASGHDQGDEVTVETTSVFRADFLNELDAPAQAGTESSVSGVEGLPAGSALLVVKRGPNAGSRFLLDQAITSAGRHPDSDIFLDDVTVSRRHAEFRLEGGEFNVVDVGSLNGTYVNREPVDSAVLANGDEVQIGKFRLVFLTGPKGDDDGGSGG</sequence>
<organism evidence="3 4">
    <name type="scientific">Mycobacterium vicinigordonae</name>
    <dbReference type="NCBI Taxonomy" id="1719132"/>
    <lineage>
        <taxon>Bacteria</taxon>
        <taxon>Bacillati</taxon>
        <taxon>Actinomycetota</taxon>
        <taxon>Actinomycetes</taxon>
        <taxon>Mycobacteriales</taxon>
        <taxon>Mycobacteriaceae</taxon>
        <taxon>Mycobacterium</taxon>
    </lineage>
</organism>
<dbReference type="EMBL" id="CP059165">
    <property type="protein sequence ID" value="QLL10240.1"/>
    <property type="molecule type" value="Genomic_DNA"/>
</dbReference>
<evidence type="ECO:0000313" key="4">
    <source>
        <dbReference type="Proteomes" id="UP000510682"/>
    </source>
</evidence>
<dbReference type="AlphaFoldDB" id="A0A7D6IRI2"/>
<evidence type="ECO:0000256" key="1">
    <source>
        <dbReference type="ARBA" id="ARBA00022553"/>
    </source>
</evidence>